<organism evidence="16 17">
    <name type="scientific">Actinopolymorpha singaporensis</name>
    <dbReference type="NCBI Taxonomy" id="117157"/>
    <lineage>
        <taxon>Bacteria</taxon>
        <taxon>Bacillati</taxon>
        <taxon>Actinomycetota</taxon>
        <taxon>Actinomycetes</taxon>
        <taxon>Propionibacteriales</taxon>
        <taxon>Actinopolymorphaceae</taxon>
        <taxon>Actinopolymorpha</taxon>
    </lineage>
</organism>
<evidence type="ECO:0000259" key="15">
    <source>
        <dbReference type="PROSITE" id="PS50929"/>
    </source>
</evidence>
<dbReference type="InterPro" id="IPR039421">
    <property type="entry name" value="Type_1_exporter"/>
</dbReference>
<feature type="transmembrane region" description="Helical" evidence="13">
    <location>
        <begin position="177"/>
        <end position="203"/>
    </location>
</feature>
<dbReference type="InterPro" id="IPR027417">
    <property type="entry name" value="P-loop_NTPase"/>
</dbReference>
<dbReference type="STRING" id="117157.SAMN04489717_0478"/>
<evidence type="ECO:0000256" key="12">
    <source>
        <dbReference type="SAM" id="MobiDB-lite"/>
    </source>
</evidence>
<evidence type="ECO:0000256" key="8">
    <source>
        <dbReference type="ARBA" id="ARBA00022989"/>
    </source>
</evidence>
<evidence type="ECO:0000256" key="9">
    <source>
        <dbReference type="ARBA" id="ARBA00023136"/>
    </source>
</evidence>
<keyword evidence="6" id="KW-0547">Nucleotide-binding</keyword>
<evidence type="ECO:0000256" key="1">
    <source>
        <dbReference type="ARBA" id="ARBA00004429"/>
    </source>
</evidence>
<proteinExistence type="inferred from homology"/>
<feature type="region of interest" description="Disordered" evidence="12">
    <location>
        <begin position="623"/>
        <end position="657"/>
    </location>
</feature>
<dbReference type="GO" id="GO:0005886">
    <property type="term" value="C:plasma membrane"/>
    <property type="evidence" value="ECO:0007669"/>
    <property type="project" value="UniProtKB-SubCell"/>
</dbReference>
<dbReference type="PROSITE" id="PS50929">
    <property type="entry name" value="ABC_TM1F"/>
    <property type="match status" value="2"/>
</dbReference>
<evidence type="ECO:0000256" key="11">
    <source>
        <dbReference type="ARBA" id="ARBA00061644"/>
    </source>
</evidence>
<dbReference type="Pfam" id="PF00005">
    <property type="entry name" value="ABC_tran"/>
    <property type="match status" value="2"/>
</dbReference>
<dbReference type="CDD" id="cd18543">
    <property type="entry name" value="ABC_6TM_Rv0194_D1_like"/>
    <property type="match status" value="1"/>
</dbReference>
<feature type="domain" description="ABC transporter" evidence="14">
    <location>
        <begin position="385"/>
        <end position="619"/>
    </location>
</feature>
<evidence type="ECO:0000256" key="13">
    <source>
        <dbReference type="SAM" id="Phobius"/>
    </source>
</evidence>
<feature type="transmembrane region" description="Helical" evidence="13">
    <location>
        <begin position="712"/>
        <end position="735"/>
    </location>
</feature>
<evidence type="ECO:0000256" key="5">
    <source>
        <dbReference type="ARBA" id="ARBA00022692"/>
    </source>
</evidence>
<evidence type="ECO:0000256" key="6">
    <source>
        <dbReference type="ARBA" id="ARBA00022741"/>
    </source>
</evidence>
<feature type="transmembrane region" description="Helical" evidence="13">
    <location>
        <begin position="51"/>
        <end position="69"/>
    </location>
</feature>
<evidence type="ECO:0000256" key="3">
    <source>
        <dbReference type="ARBA" id="ARBA00022475"/>
    </source>
</evidence>
<dbReference type="CDD" id="cd18546">
    <property type="entry name" value="ABC_6TM_Rv0194_D2_like"/>
    <property type="match status" value="1"/>
</dbReference>
<evidence type="ECO:0000256" key="10">
    <source>
        <dbReference type="ARBA" id="ARBA00023455"/>
    </source>
</evidence>
<feature type="domain" description="ABC transmembrane type-1" evidence="15">
    <location>
        <begin position="54"/>
        <end position="334"/>
    </location>
</feature>
<sequence>MSAPTTTSSVSVARRPVKVPKSLSGKGITPEPSPVKGWLRWLAPYLGRHRGALVGALVAATAWTAALVSAPLLQKVVVDDAIVARTKPVLPWVLALVGVVALRACASGLWRETGGRLSIHVQNDIRDDLYAHLQHLDAAAHERMQSGQLVARVNSDLVLIQQAVGLLPPVLGTVLQVTLALCIMATLSPLLALVLCGVLVVLVTVTRRLHMRVYAASWDAQQREADMTTVAEEAITGVRVVKGFGQERAELGRFVESLTVLFRSRVRAVRERSPLLATLQASPLAGQVLVLLFGGWLALNGHLTVGTFFAFLAYLADLNGSARLLATVLTLLPRARSGTERIAEVFAVQPEVRDEAARPVADATPIADVRRTDSMSEGTERGAFVTFDDVSFSYPDGPQALDGFSLDVLPGETVAIVGPTGSGKSSALQLVSRLRDVSAGRVLLDGVDVRELPLPDLRRRVSVVFDEAMLLSGSIRDNIAYGRADATDEEVVAMAKIAAIHDFVTNLPEGYDTEVGQEGLGLSGGQRQRIALARALVADADVLVLDDATSAVDVHVERRILDAMREVVDGRTVIVVAYRESTVALADRVVLVDGGRVVDQGTHQELLARSELYQALMSELADTEAGRSADAEGKSARDGSPEAAEVTPEAWQPSQTAMNPLRARVGDPVSPELLSALAALRPATDETGVDVERESNRHERFKLTRMLRPQRWGILLGLALLLVDALAVLAGPLLVQNGLDQALGARSLGMLLVTCAVFGLVALIDWSDVWATTFVTARTTERILYALRIRLFAHLQRLGMDYYDRTHAGRIMTRLTSDVNAVAELIQAGLTNALVAIVTFTGMTAVLLVLNPTLALVVLAVVPPATVATIWYRRVVGPAYEEARELNSALNTYLHETLAVLPVTQAFQREQANQAHFRGLAERQFVARRTSNRATAMYVAFIELLAGLTVATTLLVGWHLVESGQLRVAELVPFLLYLALAFAPIQQMATVFDIYQRARTGITRIAALLAEEVSVPTPAEPTEIGKLRGDIELREVTLQYNGTRKPALRGANLRIAAGERVAFVGQTGAGKSTIAKVITRFYDATDGQVEVDGAPVTGLDPEKFRQSIGYVPQEPFLFSRTIRDNIAYGLPDVTDEMVEQAARAVGAHEFIAGLDGGYLHEVQERGRSLSAGQRQLLCLARALVMDPRILVLDEATSHLDLQSERRVEQAMARVAAGRTTIVIAHRPQTLRWVDRIVTVHDGQVVADQTAEQFQAARVSAAQ</sequence>
<dbReference type="GO" id="GO:0005524">
    <property type="term" value="F:ATP binding"/>
    <property type="evidence" value="ECO:0007669"/>
    <property type="project" value="UniProtKB-KW"/>
</dbReference>
<feature type="transmembrane region" description="Helical" evidence="13">
    <location>
        <begin position="153"/>
        <end position="171"/>
    </location>
</feature>
<feature type="transmembrane region" description="Helical" evidence="13">
    <location>
        <begin position="747"/>
        <end position="764"/>
    </location>
</feature>
<name>A0A1H1LQP4_9ACTN</name>
<keyword evidence="2" id="KW-0813">Transport</keyword>
<dbReference type="InterPro" id="IPR036640">
    <property type="entry name" value="ABC1_TM_sf"/>
</dbReference>
<feature type="compositionally biased region" description="Basic and acidic residues" evidence="12">
    <location>
        <begin position="624"/>
        <end position="640"/>
    </location>
</feature>
<comment type="similarity">
    <text evidence="11">Belongs to the ABC transporter superfamily. Lipid exporter (TC 3.A.1.106) family.</text>
</comment>
<dbReference type="PANTHER" id="PTHR43394">
    <property type="entry name" value="ATP-DEPENDENT PERMEASE MDL1, MITOCHONDRIAL"/>
    <property type="match status" value="1"/>
</dbReference>
<dbReference type="GO" id="GO:0015421">
    <property type="term" value="F:ABC-type oligopeptide transporter activity"/>
    <property type="evidence" value="ECO:0007669"/>
    <property type="project" value="TreeGrafter"/>
</dbReference>
<feature type="transmembrane region" description="Helical" evidence="13">
    <location>
        <begin position="972"/>
        <end position="995"/>
    </location>
</feature>
<dbReference type="InterPro" id="IPR011527">
    <property type="entry name" value="ABC1_TM_dom"/>
</dbReference>
<dbReference type="InterPro" id="IPR003593">
    <property type="entry name" value="AAA+_ATPase"/>
</dbReference>
<evidence type="ECO:0000313" key="16">
    <source>
        <dbReference type="EMBL" id="SDR76888.1"/>
    </source>
</evidence>
<evidence type="ECO:0000256" key="2">
    <source>
        <dbReference type="ARBA" id="ARBA00022448"/>
    </source>
</evidence>
<dbReference type="SUPFAM" id="SSF52540">
    <property type="entry name" value="P-loop containing nucleoside triphosphate hydrolases"/>
    <property type="match status" value="2"/>
</dbReference>
<gene>
    <name evidence="16" type="ORF">SAMN04489717_0478</name>
</gene>
<accession>A0A1H1LQP4</accession>
<dbReference type="EMBL" id="LT629732">
    <property type="protein sequence ID" value="SDR76888.1"/>
    <property type="molecule type" value="Genomic_DNA"/>
</dbReference>
<evidence type="ECO:0000259" key="14">
    <source>
        <dbReference type="PROSITE" id="PS50893"/>
    </source>
</evidence>
<dbReference type="Gene3D" id="3.40.50.300">
    <property type="entry name" value="P-loop containing nucleotide triphosphate hydrolases"/>
    <property type="match status" value="2"/>
</dbReference>
<feature type="domain" description="ABC transporter" evidence="14">
    <location>
        <begin position="1031"/>
        <end position="1260"/>
    </location>
</feature>
<keyword evidence="9 13" id="KW-0472">Membrane</keyword>
<dbReference type="InterPro" id="IPR003439">
    <property type="entry name" value="ABC_transporter-like_ATP-bd"/>
</dbReference>
<dbReference type="SMART" id="SM00382">
    <property type="entry name" value="AAA"/>
    <property type="match status" value="2"/>
</dbReference>
<keyword evidence="4" id="KW-0997">Cell inner membrane</keyword>
<dbReference type="PANTHER" id="PTHR43394:SF1">
    <property type="entry name" value="ATP-BINDING CASSETTE SUB-FAMILY B MEMBER 10, MITOCHONDRIAL"/>
    <property type="match status" value="1"/>
</dbReference>
<keyword evidence="8 13" id="KW-1133">Transmembrane helix</keyword>
<reference evidence="16 17" key="1">
    <citation type="submission" date="2016-10" db="EMBL/GenBank/DDBJ databases">
        <authorList>
            <person name="de Groot N.N."/>
        </authorList>
    </citation>
    <scope>NUCLEOTIDE SEQUENCE [LARGE SCALE GENOMIC DNA]</scope>
    <source>
        <strain evidence="16 17">DSM 22024</strain>
    </source>
</reference>
<dbReference type="FunFam" id="3.40.50.300:FF:000299">
    <property type="entry name" value="ABC transporter ATP-binding protein/permease"/>
    <property type="match status" value="1"/>
</dbReference>
<dbReference type="Proteomes" id="UP000198983">
    <property type="component" value="Chromosome I"/>
</dbReference>
<feature type="transmembrane region" description="Helical" evidence="13">
    <location>
        <begin position="275"/>
        <end position="299"/>
    </location>
</feature>
<evidence type="ECO:0000256" key="7">
    <source>
        <dbReference type="ARBA" id="ARBA00022840"/>
    </source>
</evidence>
<dbReference type="AlphaFoldDB" id="A0A1H1LQP4"/>
<dbReference type="Gene3D" id="1.20.1560.10">
    <property type="entry name" value="ABC transporter type 1, transmembrane domain"/>
    <property type="match status" value="2"/>
</dbReference>
<evidence type="ECO:0000256" key="4">
    <source>
        <dbReference type="ARBA" id="ARBA00022519"/>
    </source>
</evidence>
<dbReference type="GO" id="GO:0016887">
    <property type="term" value="F:ATP hydrolysis activity"/>
    <property type="evidence" value="ECO:0007669"/>
    <property type="project" value="InterPro"/>
</dbReference>
<comment type="similarity">
    <text evidence="10">Belongs to the ABC transporter superfamily. Siderophore-Fe(3+) uptake transporter (SIUT) (TC 3.A.1.21) family.</text>
</comment>
<keyword evidence="7 16" id="KW-0067">ATP-binding</keyword>
<dbReference type="InterPro" id="IPR017871">
    <property type="entry name" value="ABC_transporter-like_CS"/>
</dbReference>
<feature type="transmembrane region" description="Helical" evidence="13">
    <location>
        <begin position="89"/>
        <end position="110"/>
    </location>
</feature>
<keyword evidence="3" id="KW-1003">Cell membrane</keyword>
<protein>
    <submittedName>
        <fullName evidence="16">ATP-binding cassette, subfamily B</fullName>
    </submittedName>
</protein>
<dbReference type="PROSITE" id="PS50893">
    <property type="entry name" value="ABC_TRANSPORTER_2"/>
    <property type="match status" value="2"/>
</dbReference>
<dbReference type="Pfam" id="PF00664">
    <property type="entry name" value="ABC_membrane"/>
    <property type="match status" value="2"/>
</dbReference>
<comment type="subcellular location">
    <subcellularLocation>
        <location evidence="1">Cell inner membrane</location>
        <topology evidence="1">Multi-pass membrane protein</topology>
    </subcellularLocation>
</comment>
<dbReference type="SUPFAM" id="SSF90123">
    <property type="entry name" value="ABC transporter transmembrane region"/>
    <property type="match status" value="2"/>
</dbReference>
<keyword evidence="17" id="KW-1185">Reference proteome</keyword>
<dbReference type="FunFam" id="3.40.50.300:FF:000221">
    <property type="entry name" value="Multidrug ABC transporter ATP-binding protein"/>
    <property type="match status" value="1"/>
</dbReference>
<dbReference type="PROSITE" id="PS00211">
    <property type="entry name" value="ABC_TRANSPORTER_1"/>
    <property type="match status" value="2"/>
</dbReference>
<feature type="domain" description="ABC transmembrane type-1" evidence="15">
    <location>
        <begin position="715"/>
        <end position="997"/>
    </location>
</feature>
<dbReference type="OrthoDB" id="9806127at2"/>
<feature type="transmembrane region" description="Helical" evidence="13">
    <location>
        <begin position="938"/>
        <end position="960"/>
    </location>
</feature>
<evidence type="ECO:0000313" key="17">
    <source>
        <dbReference type="Proteomes" id="UP000198983"/>
    </source>
</evidence>
<keyword evidence="5 13" id="KW-0812">Transmembrane</keyword>